<sequence>KLPPSCRYYPSQKKHHIIIIIIDLKPNDFLFKKKTNENNPYHHSIPRYKWMTIKDDHIVPLWSYINLNNSIISGMAFRLKISAGKHKSKQTRDFFLELRKRIDSCLKHTLPQDYGVQSWDIPNKI</sequence>
<accession>A0ABQ8IZD6</accession>
<gene>
    <name evidence="1" type="ORF">DERP_000089</name>
</gene>
<evidence type="ECO:0000313" key="1">
    <source>
        <dbReference type="EMBL" id="KAH9415602.1"/>
    </source>
</evidence>
<proteinExistence type="predicted"/>
<dbReference type="Proteomes" id="UP000887458">
    <property type="component" value="Unassembled WGS sequence"/>
</dbReference>
<organism evidence="1 2">
    <name type="scientific">Dermatophagoides pteronyssinus</name>
    <name type="common">European house dust mite</name>
    <dbReference type="NCBI Taxonomy" id="6956"/>
    <lineage>
        <taxon>Eukaryota</taxon>
        <taxon>Metazoa</taxon>
        <taxon>Ecdysozoa</taxon>
        <taxon>Arthropoda</taxon>
        <taxon>Chelicerata</taxon>
        <taxon>Arachnida</taxon>
        <taxon>Acari</taxon>
        <taxon>Acariformes</taxon>
        <taxon>Sarcoptiformes</taxon>
        <taxon>Astigmata</taxon>
        <taxon>Psoroptidia</taxon>
        <taxon>Analgoidea</taxon>
        <taxon>Pyroglyphidae</taxon>
        <taxon>Dermatophagoidinae</taxon>
        <taxon>Dermatophagoides</taxon>
    </lineage>
</organism>
<evidence type="ECO:0000313" key="2">
    <source>
        <dbReference type="Proteomes" id="UP000887458"/>
    </source>
</evidence>
<reference evidence="1 2" key="2">
    <citation type="journal article" date="2022" name="Mol. Biol. Evol.">
        <title>Comparative Genomics Reveals Insights into the Divergent Evolution of Astigmatic Mites and Household Pest Adaptations.</title>
        <authorList>
            <person name="Xiong Q."/>
            <person name="Wan A.T."/>
            <person name="Liu X."/>
            <person name="Fung C.S."/>
            <person name="Xiao X."/>
            <person name="Malainual N."/>
            <person name="Hou J."/>
            <person name="Wang L."/>
            <person name="Wang M."/>
            <person name="Yang K.Y."/>
            <person name="Cui Y."/>
            <person name="Leung E.L."/>
            <person name="Nong W."/>
            <person name="Shin S.K."/>
            <person name="Au S.W."/>
            <person name="Jeong K.Y."/>
            <person name="Chew F.T."/>
            <person name="Hui J.H."/>
            <person name="Leung T.F."/>
            <person name="Tungtrongchitr A."/>
            <person name="Zhong N."/>
            <person name="Liu Z."/>
            <person name="Tsui S.K."/>
        </authorList>
    </citation>
    <scope>NUCLEOTIDE SEQUENCE [LARGE SCALE GENOMIC DNA]</scope>
    <source>
        <strain evidence="1">Derp</strain>
    </source>
</reference>
<dbReference type="EMBL" id="NJHN03000095">
    <property type="protein sequence ID" value="KAH9415602.1"/>
    <property type="molecule type" value="Genomic_DNA"/>
</dbReference>
<comment type="caution">
    <text evidence="1">The sequence shown here is derived from an EMBL/GenBank/DDBJ whole genome shotgun (WGS) entry which is preliminary data.</text>
</comment>
<keyword evidence="2" id="KW-1185">Reference proteome</keyword>
<feature type="non-terminal residue" evidence="1">
    <location>
        <position position="125"/>
    </location>
</feature>
<protein>
    <submittedName>
        <fullName evidence="1">Uncharacterized protein</fullName>
    </submittedName>
</protein>
<feature type="non-terminal residue" evidence="1">
    <location>
        <position position="1"/>
    </location>
</feature>
<reference evidence="1 2" key="1">
    <citation type="journal article" date="2018" name="J. Allergy Clin. Immunol.">
        <title>High-quality assembly of Dermatophagoides pteronyssinus genome and transcriptome reveals a wide range of novel allergens.</title>
        <authorList>
            <person name="Liu X.Y."/>
            <person name="Yang K.Y."/>
            <person name="Wang M.Q."/>
            <person name="Kwok J.S."/>
            <person name="Zeng X."/>
            <person name="Yang Z."/>
            <person name="Xiao X.J."/>
            <person name="Lau C.P."/>
            <person name="Li Y."/>
            <person name="Huang Z.M."/>
            <person name="Ba J.G."/>
            <person name="Yim A.K."/>
            <person name="Ouyang C.Y."/>
            <person name="Ngai S.M."/>
            <person name="Chan T.F."/>
            <person name="Leung E.L."/>
            <person name="Liu L."/>
            <person name="Liu Z.G."/>
            <person name="Tsui S.K."/>
        </authorList>
    </citation>
    <scope>NUCLEOTIDE SEQUENCE [LARGE SCALE GENOMIC DNA]</scope>
    <source>
        <strain evidence="1">Derp</strain>
    </source>
</reference>
<name>A0ABQ8IZD6_DERPT</name>